<feature type="domain" description="MaoC-like" evidence="2">
    <location>
        <begin position="151"/>
        <end position="212"/>
    </location>
</feature>
<gene>
    <name evidence="3" type="primary">fas2_9</name>
    <name evidence="3" type="ORF">K7432_018481</name>
</gene>
<dbReference type="PANTHER" id="PTHR10982">
    <property type="entry name" value="MALONYL COA-ACYL CARRIER PROTEIN TRANSACYLASE"/>
    <property type="match status" value="1"/>
</dbReference>
<dbReference type="Proteomes" id="UP001479436">
    <property type="component" value="Unassembled WGS sequence"/>
</dbReference>
<dbReference type="Gene3D" id="3.10.129.10">
    <property type="entry name" value="Hotdog Thioesterase"/>
    <property type="match status" value="1"/>
</dbReference>
<dbReference type="Pfam" id="PF22235">
    <property type="entry name" value="FAS1_thioest_ins"/>
    <property type="match status" value="1"/>
</dbReference>
<evidence type="ECO:0000313" key="4">
    <source>
        <dbReference type="Proteomes" id="UP001479436"/>
    </source>
</evidence>
<dbReference type="InterPro" id="IPR003965">
    <property type="entry name" value="Fatty_acid_synthase"/>
</dbReference>
<dbReference type="InterPro" id="IPR050830">
    <property type="entry name" value="Fungal_FAS"/>
</dbReference>
<dbReference type="PANTHER" id="PTHR10982:SF21">
    <property type="entry name" value="FATTY ACID SYNTHASE SUBUNIT BETA"/>
    <property type="match status" value="1"/>
</dbReference>
<proteinExistence type="predicted"/>
<reference evidence="3 4" key="1">
    <citation type="submission" date="2023-04" db="EMBL/GenBank/DDBJ databases">
        <title>Genome of Basidiobolus ranarum AG-B5.</title>
        <authorList>
            <person name="Stajich J.E."/>
            <person name="Carter-House D."/>
            <person name="Gryganskyi A."/>
        </authorList>
    </citation>
    <scope>NUCLEOTIDE SEQUENCE [LARGE SCALE GENOMIC DNA]</scope>
    <source>
        <strain evidence="3 4">AG-B5</strain>
    </source>
</reference>
<keyword evidence="1 3" id="KW-0808">Transferase</keyword>
<organism evidence="3 4">
    <name type="scientific">Basidiobolus ranarum</name>
    <dbReference type="NCBI Taxonomy" id="34480"/>
    <lineage>
        <taxon>Eukaryota</taxon>
        <taxon>Fungi</taxon>
        <taxon>Fungi incertae sedis</taxon>
        <taxon>Zoopagomycota</taxon>
        <taxon>Entomophthoromycotina</taxon>
        <taxon>Basidiobolomycetes</taxon>
        <taxon>Basidiobolales</taxon>
        <taxon>Basidiobolaceae</taxon>
        <taxon>Basidiobolus</taxon>
    </lineage>
</organism>
<dbReference type="EMBL" id="JASJQH010006214">
    <property type="protein sequence ID" value="KAK9737294.1"/>
    <property type="molecule type" value="Genomic_DNA"/>
</dbReference>
<sequence length="222" mass="24969">MEVSSKFLYRGNFTDYENTFQKIVETPVRVVLQTEKDIAILKAKEWMNWEENAPEITPGADVTFRLNSLLKYKNNTLYSSVHTTGTVTMKISTKEVVQIAAVEYESGESHGNPVTEYLKRVGQPIEQAVNFSNGGYSVMPQGDEFSSVFNAPASNEPYAMVSGDFNPIHVNPYFADLAELPGTITHGMWTSASTKKFVEIFAADNCPQQWKEDHQSRNHQSK</sequence>
<protein>
    <submittedName>
        <fullName evidence="3">Fatty acid synthase alpha subunit Lsd1</fullName>
        <ecNumber evidence="3">2.3.1.86</ecNumber>
    </submittedName>
</protein>
<evidence type="ECO:0000259" key="2">
    <source>
        <dbReference type="Pfam" id="PF01575"/>
    </source>
</evidence>
<keyword evidence="4" id="KW-1185">Reference proteome</keyword>
<evidence type="ECO:0000256" key="1">
    <source>
        <dbReference type="ARBA" id="ARBA00022679"/>
    </source>
</evidence>
<dbReference type="Gene3D" id="2.40.128.700">
    <property type="match status" value="1"/>
</dbReference>
<evidence type="ECO:0000313" key="3">
    <source>
        <dbReference type="EMBL" id="KAK9737294.1"/>
    </source>
</evidence>
<dbReference type="InterPro" id="IPR002539">
    <property type="entry name" value="MaoC-like_dom"/>
</dbReference>
<dbReference type="SUPFAM" id="SSF54637">
    <property type="entry name" value="Thioesterase/thiol ester dehydrase-isomerase"/>
    <property type="match status" value="1"/>
</dbReference>
<dbReference type="InterPro" id="IPR029069">
    <property type="entry name" value="HotDog_dom_sf"/>
</dbReference>
<dbReference type="Pfam" id="PF01575">
    <property type="entry name" value="MaoC_dehydratas"/>
    <property type="match status" value="1"/>
</dbReference>
<dbReference type="EC" id="2.3.1.86" evidence="3"/>
<comment type="caution">
    <text evidence="3">The sequence shown here is derived from an EMBL/GenBank/DDBJ whole genome shotgun (WGS) entry which is preliminary data.</text>
</comment>
<accession>A0ABR2WC52</accession>
<keyword evidence="3" id="KW-0012">Acyltransferase</keyword>
<name>A0ABR2WC52_9FUNG</name>
<dbReference type="GO" id="GO:0004321">
    <property type="term" value="F:fatty-acyl-CoA synthase activity"/>
    <property type="evidence" value="ECO:0007669"/>
    <property type="project" value="UniProtKB-EC"/>
</dbReference>
<dbReference type="PRINTS" id="PR01483">
    <property type="entry name" value="FASYNTHASE"/>
</dbReference>